<evidence type="ECO:0000313" key="2">
    <source>
        <dbReference type="EMBL" id="HIT84483.1"/>
    </source>
</evidence>
<feature type="transmembrane region" description="Helical" evidence="1">
    <location>
        <begin position="90"/>
        <end position="112"/>
    </location>
</feature>
<keyword evidence="1" id="KW-1133">Transmembrane helix</keyword>
<accession>A0A9D1KNG0</accession>
<dbReference type="Proteomes" id="UP000824165">
    <property type="component" value="Unassembled WGS sequence"/>
</dbReference>
<dbReference type="PIRSF" id="PIRSF029895">
    <property type="entry name" value="SpoIV"/>
    <property type="match status" value="1"/>
</dbReference>
<evidence type="ECO:0000256" key="1">
    <source>
        <dbReference type="SAM" id="Phobius"/>
    </source>
</evidence>
<sequence>MFNKCFNFSKGYVIIGITGAQAARFINICVRRGIAVSDIRAEGAGSYTARIRLADFFLIRHAAGKTKVKIRIVRRGGAAFAKRFFRTRRVLFSGAVFAALFFAVTSQFIWVVQIDGVYETSREQIIETLGECGIKPGAFKHTLPPADEVKSRLINETGTLSWAWVYIEGAKARVEVYERRLMPETEDTSEPCDIIAARDAFIERIDVKSGERIAENGSVVSAGDVLISGTVPVYREGEEERYMQVHADGVIKAVTYRSKTTEQSLYHESREKTGREKNYYSIEAFGKLFKLFFNESPGFEHYGVSDERHELTLPFFGYSGLCLNIRRFSEEEVKTEPIPEDAAALIARERLEEEIAKELLKNPVLLDSSLEYEKTGGGKINVQLKTVFYEDIGIKSPINKE</sequence>
<reference evidence="2" key="2">
    <citation type="journal article" date="2021" name="PeerJ">
        <title>Extensive microbial diversity within the chicken gut microbiome revealed by metagenomics and culture.</title>
        <authorList>
            <person name="Gilroy R."/>
            <person name="Ravi A."/>
            <person name="Getino M."/>
            <person name="Pursley I."/>
            <person name="Horton D.L."/>
            <person name="Alikhan N.F."/>
            <person name="Baker D."/>
            <person name="Gharbi K."/>
            <person name="Hall N."/>
            <person name="Watson M."/>
            <person name="Adriaenssens E.M."/>
            <person name="Foster-Nyarko E."/>
            <person name="Jarju S."/>
            <person name="Secka A."/>
            <person name="Antonio M."/>
            <person name="Oren A."/>
            <person name="Chaudhuri R.R."/>
            <person name="La Ragione R."/>
            <person name="Hildebrand F."/>
            <person name="Pallen M.J."/>
        </authorList>
    </citation>
    <scope>NUCLEOTIDE SEQUENCE</scope>
    <source>
        <strain evidence="2">CHK181-108</strain>
    </source>
</reference>
<name>A0A9D1KNG0_9FIRM</name>
<evidence type="ECO:0000313" key="3">
    <source>
        <dbReference type="Proteomes" id="UP000824165"/>
    </source>
</evidence>
<dbReference type="NCBIfam" id="TIGR02876">
    <property type="entry name" value="spore_yqfD"/>
    <property type="match status" value="1"/>
</dbReference>
<organism evidence="2 3">
    <name type="scientific">Candidatus Ornithomonoglobus intestinigallinarum</name>
    <dbReference type="NCBI Taxonomy" id="2840894"/>
    <lineage>
        <taxon>Bacteria</taxon>
        <taxon>Bacillati</taxon>
        <taxon>Bacillota</taxon>
        <taxon>Clostridia</taxon>
        <taxon>Candidatus Ornithomonoglobus</taxon>
    </lineage>
</organism>
<dbReference type="Pfam" id="PF06898">
    <property type="entry name" value="YqfD"/>
    <property type="match status" value="1"/>
</dbReference>
<comment type="caution">
    <text evidence="2">The sequence shown here is derived from an EMBL/GenBank/DDBJ whole genome shotgun (WGS) entry which is preliminary data.</text>
</comment>
<dbReference type="EMBL" id="DVLU01000007">
    <property type="protein sequence ID" value="HIT84483.1"/>
    <property type="molecule type" value="Genomic_DNA"/>
</dbReference>
<keyword evidence="1" id="KW-0812">Transmembrane</keyword>
<gene>
    <name evidence="2" type="primary">yqfD</name>
    <name evidence="2" type="ORF">IAA60_01120</name>
</gene>
<keyword evidence="1" id="KW-0472">Membrane</keyword>
<reference evidence="2" key="1">
    <citation type="submission" date="2020-10" db="EMBL/GenBank/DDBJ databases">
        <authorList>
            <person name="Gilroy R."/>
        </authorList>
    </citation>
    <scope>NUCLEOTIDE SEQUENCE</scope>
    <source>
        <strain evidence="2">CHK181-108</strain>
    </source>
</reference>
<proteinExistence type="predicted"/>
<protein>
    <submittedName>
        <fullName evidence="2">Sporulation protein YqfD</fullName>
    </submittedName>
</protein>
<dbReference type="AlphaFoldDB" id="A0A9D1KNG0"/>
<dbReference type="InterPro" id="IPR010690">
    <property type="entry name" value="YqfD"/>
</dbReference>